<dbReference type="RefSeq" id="WP_173809337.1">
    <property type="nucleotide sequence ID" value="NZ_JABSNP010000005.1"/>
</dbReference>
<feature type="region of interest" description="Disordered" evidence="1">
    <location>
        <begin position="138"/>
        <end position="166"/>
    </location>
</feature>
<keyword evidence="3" id="KW-1185">Reference proteome</keyword>
<evidence type="ECO:0000313" key="2">
    <source>
        <dbReference type="EMBL" id="NRT18584.1"/>
    </source>
</evidence>
<name>A0ABX2FN60_9BACT</name>
<dbReference type="EMBL" id="JABSNP010000005">
    <property type="protein sequence ID" value="NRT18584.1"/>
    <property type="molecule type" value="Genomic_DNA"/>
</dbReference>
<proteinExistence type="predicted"/>
<organism evidence="2 3">
    <name type="scientific">Hymenobacter caeli</name>
    <dbReference type="NCBI Taxonomy" id="2735894"/>
    <lineage>
        <taxon>Bacteria</taxon>
        <taxon>Pseudomonadati</taxon>
        <taxon>Bacteroidota</taxon>
        <taxon>Cytophagia</taxon>
        <taxon>Cytophagales</taxon>
        <taxon>Hymenobacteraceae</taxon>
        <taxon>Hymenobacter</taxon>
    </lineage>
</organism>
<accession>A0ABX2FN60</accession>
<reference evidence="2 3" key="1">
    <citation type="submission" date="2020-05" db="EMBL/GenBank/DDBJ databases">
        <title>Genomic Encyclopedia of Type Strains, Phase IV (KMG-V): Genome sequencing to study the core and pangenomes of soil and plant-associated prokaryotes.</title>
        <authorList>
            <person name="Whitman W."/>
        </authorList>
    </citation>
    <scope>NUCLEOTIDE SEQUENCE [LARGE SCALE GENOMIC DNA]</scope>
    <source>
        <strain evidence="2 3">9A</strain>
    </source>
</reference>
<gene>
    <name evidence="2" type="ORF">HNP98_001405</name>
</gene>
<sequence length="166" mass="17916">MGYSLFSLDPGTVSWRFKALDSGFPFVLITAPADYRPLRHERQAAQPGFTVRALVFGAQAIEEVRYCLGEGLGLPMRLDEQGVWQAEATGAAGVAASLTLTVEARDATGRLGRHRLLPARAPYQPPCQPGAARIGAWEENGGFGHAAGPQPQRKTKQFNQRSVPTS</sequence>
<protein>
    <submittedName>
        <fullName evidence="2">Uncharacterized protein</fullName>
    </submittedName>
</protein>
<evidence type="ECO:0000256" key="1">
    <source>
        <dbReference type="SAM" id="MobiDB-lite"/>
    </source>
</evidence>
<evidence type="ECO:0000313" key="3">
    <source>
        <dbReference type="Proteomes" id="UP000779507"/>
    </source>
</evidence>
<comment type="caution">
    <text evidence="2">The sequence shown here is derived from an EMBL/GenBank/DDBJ whole genome shotgun (WGS) entry which is preliminary data.</text>
</comment>
<feature type="compositionally biased region" description="Polar residues" evidence="1">
    <location>
        <begin position="157"/>
        <end position="166"/>
    </location>
</feature>
<dbReference type="Proteomes" id="UP000779507">
    <property type="component" value="Unassembled WGS sequence"/>
</dbReference>